<dbReference type="PANTHER" id="PTHR43581">
    <property type="entry name" value="ATP/GTP PHOSPHATASE"/>
    <property type="match status" value="1"/>
</dbReference>
<proteinExistence type="predicted"/>
<dbReference type="EMBL" id="PZKL01000037">
    <property type="protein sequence ID" value="PTH80087.1"/>
    <property type="molecule type" value="Genomic_DNA"/>
</dbReference>
<dbReference type="Pfam" id="PF13476">
    <property type="entry name" value="AAA_23"/>
    <property type="match status" value="1"/>
</dbReference>
<name>A0A2T4MZW4_AERVE</name>
<organism evidence="2 3">
    <name type="scientific">Aeromonas veronii</name>
    <dbReference type="NCBI Taxonomy" id="654"/>
    <lineage>
        <taxon>Bacteria</taxon>
        <taxon>Pseudomonadati</taxon>
        <taxon>Pseudomonadota</taxon>
        <taxon>Gammaproteobacteria</taxon>
        <taxon>Aeromonadales</taxon>
        <taxon>Aeromonadaceae</taxon>
        <taxon>Aeromonas</taxon>
    </lineage>
</organism>
<evidence type="ECO:0000313" key="3">
    <source>
        <dbReference type="Proteomes" id="UP000241986"/>
    </source>
</evidence>
<accession>A0A2T4MZW4</accession>
<dbReference type="InterPro" id="IPR038729">
    <property type="entry name" value="Rad50/SbcC_AAA"/>
</dbReference>
<sequence>MIDKVIFGNLSASSSFEYAKKLEFFNKNEQVEFKPGLNIIFAPNGSGKSTILSMIAKATASEQGGVSSITSTWLNDLELHRDQPALGDIDVHHDGQPTIYVNSRKAVGLFGGMAAFDDDFFSEGVAEIRLRESAGYTTMHRLSNVMNILIGKTEIPDAYQIKTHREIEEEVKKIIAPKIPKSQKTIILDEPESGLAIHVQSNIWNLIDKAAKERNLQIIAATHSPFSLVCDAHFIELSDGYKSIAQSEISILYARMELTKKINEMTRKKEGKDG</sequence>
<dbReference type="RefSeq" id="WP_107683970.1">
    <property type="nucleotide sequence ID" value="NZ_PZKL01000037.1"/>
</dbReference>
<dbReference type="Pfam" id="PF13304">
    <property type="entry name" value="AAA_21"/>
    <property type="match status" value="1"/>
</dbReference>
<dbReference type="Gene3D" id="3.40.50.300">
    <property type="entry name" value="P-loop containing nucleotide triphosphate hydrolases"/>
    <property type="match status" value="2"/>
</dbReference>
<dbReference type="CDD" id="cd00267">
    <property type="entry name" value="ABC_ATPase"/>
    <property type="match status" value="1"/>
</dbReference>
<comment type="caution">
    <text evidence="2">The sequence shown here is derived from an EMBL/GenBank/DDBJ whole genome shotgun (WGS) entry which is preliminary data.</text>
</comment>
<protein>
    <recommendedName>
        <fullName evidence="1">AAA+ ATPase domain-containing protein</fullName>
    </recommendedName>
</protein>
<dbReference type="InterPro" id="IPR051396">
    <property type="entry name" value="Bact_Antivir_Def_Nuclease"/>
</dbReference>
<feature type="domain" description="AAA+ ATPase" evidence="1">
    <location>
        <begin position="34"/>
        <end position="255"/>
    </location>
</feature>
<evidence type="ECO:0000313" key="2">
    <source>
        <dbReference type="EMBL" id="PTH80087.1"/>
    </source>
</evidence>
<dbReference type="Proteomes" id="UP000241986">
    <property type="component" value="Unassembled WGS sequence"/>
</dbReference>
<dbReference type="AlphaFoldDB" id="A0A2T4MZW4"/>
<dbReference type="SUPFAM" id="SSF52540">
    <property type="entry name" value="P-loop containing nucleoside triphosphate hydrolases"/>
    <property type="match status" value="1"/>
</dbReference>
<dbReference type="GO" id="GO:0016887">
    <property type="term" value="F:ATP hydrolysis activity"/>
    <property type="evidence" value="ECO:0007669"/>
    <property type="project" value="InterPro"/>
</dbReference>
<dbReference type="PANTHER" id="PTHR43581:SF2">
    <property type="entry name" value="EXCINUCLEASE ATPASE SUBUNIT"/>
    <property type="match status" value="1"/>
</dbReference>
<dbReference type="SMART" id="SM00382">
    <property type="entry name" value="AAA"/>
    <property type="match status" value="1"/>
</dbReference>
<dbReference type="InterPro" id="IPR003959">
    <property type="entry name" value="ATPase_AAA_core"/>
</dbReference>
<gene>
    <name evidence="2" type="ORF">DAA48_16105</name>
</gene>
<dbReference type="InterPro" id="IPR003593">
    <property type="entry name" value="AAA+_ATPase"/>
</dbReference>
<reference evidence="2 3" key="1">
    <citation type="submission" date="2018-03" db="EMBL/GenBank/DDBJ databases">
        <title>Aeromonas veronii whole genome sequencing and analysis.</title>
        <authorList>
            <person name="Xie H."/>
            <person name="Liu T."/>
            <person name="Wang K."/>
        </authorList>
    </citation>
    <scope>NUCLEOTIDE SEQUENCE [LARGE SCALE GENOMIC DNA]</scope>
    <source>
        <strain evidence="2 3">XH.VA.1</strain>
    </source>
</reference>
<dbReference type="InterPro" id="IPR027417">
    <property type="entry name" value="P-loop_NTPase"/>
</dbReference>
<dbReference type="GO" id="GO:0006302">
    <property type="term" value="P:double-strand break repair"/>
    <property type="evidence" value="ECO:0007669"/>
    <property type="project" value="InterPro"/>
</dbReference>
<dbReference type="GO" id="GO:0005524">
    <property type="term" value="F:ATP binding"/>
    <property type="evidence" value="ECO:0007669"/>
    <property type="project" value="InterPro"/>
</dbReference>
<evidence type="ECO:0000259" key="1">
    <source>
        <dbReference type="SMART" id="SM00382"/>
    </source>
</evidence>